<name>A0A139ILP4_9PEZI</name>
<sequence>MKLSISPQAALLAFLSLTSATPLFSRPSTALAKRAVDKDKVDDVIRDKSTTLNVETNSWKYLNAEQQQYPKYLGTAGLDGCTGVAVCSDTGCYLGHFLPDQEDSPDNKWKTHLDDGFSERRNAFEGGKATIVAAKTGEYEYKWEVDQIKKWLDEKSIPYEEKPYHTDYGEMDPEEAAEIDIPQENINQEQVALGTILITNSAKGVLELQVEGNLA</sequence>
<reference evidence="2 3" key="1">
    <citation type="submission" date="2015-07" db="EMBL/GenBank/DDBJ databases">
        <title>Comparative genomics of the Sigatoka disease complex on banana suggests a link between parallel evolutionary changes in Pseudocercospora fijiensis and Pseudocercospora eumusae and increased virulence on the banana host.</title>
        <authorList>
            <person name="Chang T.-C."/>
            <person name="Salvucci A."/>
            <person name="Crous P.W."/>
            <person name="Stergiopoulos I."/>
        </authorList>
    </citation>
    <scope>NUCLEOTIDE SEQUENCE [LARGE SCALE GENOMIC DNA]</scope>
    <source>
        <strain evidence="2 3">CBS 116634</strain>
    </source>
</reference>
<keyword evidence="1" id="KW-0732">Signal</keyword>
<evidence type="ECO:0000313" key="3">
    <source>
        <dbReference type="Proteomes" id="UP000073492"/>
    </source>
</evidence>
<feature type="chain" id="PRO_5007297550" evidence="1">
    <location>
        <begin position="21"/>
        <end position="215"/>
    </location>
</feature>
<dbReference type="EMBL" id="LFZO01000058">
    <property type="protein sequence ID" value="KXT15456.1"/>
    <property type="molecule type" value="Genomic_DNA"/>
</dbReference>
<gene>
    <name evidence="2" type="ORF">AC579_10620</name>
</gene>
<feature type="signal peptide" evidence="1">
    <location>
        <begin position="1"/>
        <end position="20"/>
    </location>
</feature>
<dbReference type="AlphaFoldDB" id="A0A139ILP4"/>
<keyword evidence="3" id="KW-1185">Reference proteome</keyword>
<protein>
    <submittedName>
        <fullName evidence="2">Uncharacterized protein</fullName>
    </submittedName>
</protein>
<evidence type="ECO:0000256" key="1">
    <source>
        <dbReference type="SAM" id="SignalP"/>
    </source>
</evidence>
<evidence type="ECO:0000313" key="2">
    <source>
        <dbReference type="EMBL" id="KXT15456.1"/>
    </source>
</evidence>
<organism evidence="2 3">
    <name type="scientific">Pseudocercospora musae</name>
    <dbReference type="NCBI Taxonomy" id="113226"/>
    <lineage>
        <taxon>Eukaryota</taxon>
        <taxon>Fungi</taxon>
        <taxon>Dikarya</taxon>
        <taxon>Ascomycota</taxon>
        <taxon>Pezizomycotina</taxon>
        <taxon>Dothideomycetes</taxon>
        <taxon>Dothideomycetidae</taxon>
        <taxon>Mycosphaerellales</taxon>
        <taxon>Mycosphaerellaceae</taxon>
        <taxon>Pseudocercospora</taxon>
    </lineage>
</organism>
<accession>A0A139ILP4</accession>
<comment type="caution">
    <text evidence="2">The sequence shown here is derived from an EMBL/GenBank/DDBJ whole genome shotgun (WGS) entry which is preliminary data.</text>
</comment>
<dbReference type="Proteomes" id="UP000073492">
    <property type="component" value="Unassembled WGS sequence"/>
</dbReference>
<proteinExistence type="predicted"/>